<dbReference type="InterPro" id="IPR001841">
    <property type="entry name" value="Znf_RING"/>
</dbReference>
<dbReference type="EC" id="2.3.2.27" evidence="2"/>
<dbReference type="Gene3D" id="3.30.40.10">
    <property type="entry name" value="Zinc/RING finger domain, C3HC4 (zinc finger)"/>
    <property type="match status" value="1"/>
</dbReference>
<comment type="caution">
    <text evidence="9">The sequence shown here is derived from an EMBL/GenBank/DDBJ whole genome shotgun (WGS) entry which is preliminary data.</text>
</comment>
<dbReference type="GO" id="GO:0000209">
    <property type="term" value="P:protein polyubiquitination"/>
    <property type="evidence" value="ECO:0007669"/>
    <property type="project" value="TreeGrafter"/>
</dbReference>
<keyword evidence="6" id="KW-0479">Metal-binding</keyword>
<dbReference type="GO" id="GO:0008270">
    <property type="term" value="F:zinc ion binding"/>
    <property type="evidence" value="ECO:0007669"/>
    <property type="project" value="UniProtKB-KW"/>
</dbReference>
<evidence type="ECO:0000256" key="2">
    <source>
        <dbReference type="ARBA" id="ARBA00012483"/>
    </source>
</evidence>
<evidence type="ECO:0000256" key="4">
    <source>
        <dbReference type="ARBA" id="ARBA00023015"/>
    </source>
</evidence>
<dbReference type="PROSITE" id="PS50089">
    <property type="entry name" value="ZF_RING_2"/>
    <property type="match status" value="1"/>
</dbReference>
<comment type="catalytic activity">
    <reaction evidence="1">
        <text>S-ubiquitinyl-[E2 ubiquitin-conjugating enzyme]-L-cysteine + [acceptor protein]-L-lysine = [E2 ubiquitin-conjugating enzyme]-L-cysteine + N(6)-ubiquitinyl-[acceptor protein]-L-lysine.</text>
        <dbReference type="EC" id="2.3.2.27"/>
    </reaction>
</comment>
<name>A0A2P8A087_9PEZI</name>
<gene>
    <name evidence="9" type="ORF">B9Z65_7689</name>
</gene>
<proteinExistence type="predicted"/>
<evidence type="ECO:0000256" key="6">
    <source>
        <dbReference type="PROSITE-ProRule" id="PRU00175"/>
    </source>
</evidence>
<dbReference type="InterPro" id="IPR013083">
    <property type="entry name" value="Znf_RING/FYVE/PHD"/>
</dbReference>
<keyword evidence="5" id="KW-0804">Transcription</keyword>
<evidence type="ECO:0000256" key="1">
    <source>
        <dbReference type="ARBA" id="ARBA00000900"/>
    </source>
</evidence>
<evidence type="ECO:0000313" key="10">
    <source>
        <dbReference type="Proteomes" id="UP000243723"/>
    </source>
</evidence>
<evidence type="ECO:0000313" key="9">
    <source>
        <dbReference type="EMBL" id="PSK53883.1"/>
    </source>
</evidence>
<feature type="domain" description="RING-type" evidence="8">
    <location>
        <begin position="39"/>
        <end position="79"/>
    </location>
</feature>
<organism evidence="9 10">
    <name type="scientific">Elsinoe australis</name>
    <dbReference type="NCBI Taxonomy" id="40998"/>
    <lineage>
        <taxon>Eukaryota</taxon>
        <taxon>Fungi</taxon>
        <taxon>Dikarya</taxon>
        <taxon>Ascomycota</taxon>
        <taxon>Pezizomycotina</taxon>
        <taxon>Dothideomycetes</taxon>
        <taxon>Dothideomycetidae</taxon>
        <taxon>Myriangiales</taxon>
        <taxon>Elsinoaceae</taxon>
        <taxon>Elsinoe</taxon>
    </lineage>
</organism>
<dbReference type="SUPFAM" id="SSF57850">
    <property type="entry name" value="RING/U-box"/>
    <property type="match status" value="1"/>
</dbReference>
<accession>A0A2P8A087</accession>
<reference evidence="9 10" key="1">
    <citation type="submission" date="2017-05" db="EMBL/GenBank/DDBJ databases">
        <title>Draft genome sequence of Elsinoe australis.</title>
        <authorList>
            <person name="Cheng Q."/>
        </authorList>
    </citation>
    <scope>NUCLEOTIDE SEQUENCE [LARGE SCALE GENOMIC DNA]</scope>
    <source>
        <strain evidence="9 10">NL1</strain>
    </source>
</reference>
<dbReference type="AlphaFoldDB" id="A0A2P8A087"/>
<keyword evidence="6" id="KW-0863">Zinc-finger</keyword>
<feature type="region of interest" description="Disordered" evidence="7">
    <location>
        <begin position="280"/>
        <end position="306"/>
    </location>
</feature>
<keyword evidence="3" id="KW-0808">Transferase</keyword>
<feature type="compositionally biased region" description="Low complexity" evidence="7">
    <location>
        <begin position="98"/>
        <end position="129"/>
    </location>
</feature>
<dbReference type="EMBL" id="NHZQ01000087">
    <property type="protein sequence ID" value="PSK53883.1"/>
    <property type="molecule type" value="Genomic_DNA"/>
</dbReference>
<dbReference type="GO" id="GO:0061630">
    <property type="term" value="F:ubiquitin protein ligase activity"/>
    <property type="evidence" value="ECO:0007669"/>
    <property type="project" value="UniProtKB-EC"/>
</dbReference>
<evidence type="ECO:0000256" key="5">
    <source>
        <dbReference type="ARBA" id="ARBA00023163"/>
    </source>
</evidence>
<dbReference type="PANTHER" id="PTHR46077">
    <property type="entry name" value="E3 UBIQUITIN-PROTEIN LIGASE TOPORS"/>
    <property type="match status" value="1"/>
</dbReference>
<protein>
    <recommendedName>
        <fullName evidence="2">RING-type E3 ubiquitin transferase</fullName>
        <ecNumber evidence="2">2.3.2.27</ecNumber>
    </recommendedName>
</protein>
<keyword evidence="6" id="KW-0862">Zinc</keyword>
<dbReference type="PANTHER" id="PTHR46077:SF1">
    <property type="entry name" value="TOP1 BINDING ARGININE_SERINE RICH PROTEIN, E3 UBIQUITIN LIGASE"/>
    <property type="match status" value="1"/>
</dbReference>
<dbReference type="OrthoDB" id="21204at2759"/>
<evidence type="ECO:0000259" key="8">
    <source>
        <dbReference type="PROSITE" id="PS50089"/>
    </source>
</evidence>
<evidence type="ECO:0000256" key="3">
    <source>
        <dbReference type="ARBA" id="ARBA00022679"/>
    </source>
</evidence>
<dbReference type="Proteomes" id="UP000243723">
    <property type="component" value="Unassembled WGS sequence"/>
</dbReference>
<dbReference type="SMART" id="SM00184">
    <property type="entry name" value="RING"/>
    <property type="match status" value="1"/>
</dbReference>
<keyword evidence="4" id="KW-0805">Transcription regulation</keyword>
<feature type="region of interest" description="Disordered" evidence="7">
    <location>
        <begin position="1"/>
        <end position="26"/>
    </location>
</feature>
<dbReference type="Pfam" id="PF13639">
    <property type="entry name" value="zf-RING_2"/>
    <property type="match status" value="1"/>
</dbReference>
<dbReference type="GO" id="GO:0006513">
    <property type="term" value="P:protein monoubiquitination"/>
    <property type="evidence" value="ECO:0007669"/>
    <property type="project" value="TreeGrafter"/>
</dbReference>
<evidence type="ECO:0000256" key="7">
    <source>
        <dbReference type="SAM" id="MobiDB-lite"/>
    </source>
</evidence>
<feature type="region of interest" description="Disordered" evidence="7">
    <location>
        <begin position="98"/>
        <end position="144"/>
    </location>
</feature>
<keyword evidence="10" id="KW-1185">Reference proteome</keyword>
<sequence>MSLPPSEGLTEDNITTTTTPGPSKGKALAETIDHVPETCVICLSAISERAVTYPCNHLVFDFLCLVSWLQQRPNCPLCNTPVQRVEYDWRAPHDFKTYTVPTKTPTTTSSNTTQAARRGAYRGTRGRGSAFRRPQTPGPSIPSTSDLALQRRRLIYIRQLFSLHRAPARPIQSLTPALFRSSPHLQRKARLFLRRELQVFTFLKTTSRLEFVLEYIVGMLRKLEIKGADGGMENLVAEVLGRAGAKLLLHEIGAWLESSFDRLEDWDRAVQYRDGEVMRMGSGEVGRDGEGRQVGEGSGSGKERGR</sequence>
<dbReference type="STRING" id="40998.A0A2P8A087"/>